<dbReference type="Gene3D" id="3.40.50.10390">
    <property type="entry name" value="Gingipain r, domain 1"/>
    <property type="match status" value="1"/>
</dbReference>
<dbReference type="InterPro" id="IPR013783">
    <property type="entry name" value="Ig-like_fold"/>
</dbReference>
<feature type="signal peptide" evidence="2">
    <location>
        <begin position="1"/>
        <end position="16"/>
    </location>
</feature>
<evidence type="ECO:0000256" key="2">
    <source>
        <dbReference type="SAM" id="SignalP"/>
    </source>
</evidence>
<evidence type="ECO:0000259" key="4">
    <source>
        <dbReference type="Pfam" id="PF08126"/>
    </source>
</evidence>
<dbReference type="GO" id="GO:0006508">
    <property type="term" value="P:proteolysis"/>
    <property type="evidence" value="ECO:0007669"/>
    <property type="project" value="InterPro"/>
</dbReference>
<evidence type="ECO:0000259" key="3">
    <source>
        <dbReference type="Pfam" id="PF01364"/>
    </source>
</evidence>
<feature type="chain" id="PRO_5024975126" description="T9SS type A sorting domain-containing protein" evidence="2">
    <location>
        <begin position="17"/>
        <end position="747"/>
    </location>
</feature>
<dbReference type="Proteomes" id="UP000268469">
    <property type="component" value="Unassembled WGS sequence"/>
</dbReference>
<dbReference type="InterPro" id="IPR012600">
    <property type="entry name" value="Propeptide_C25"/>
</dbReference>
<dbReference type="SUPFAM" id="SSF49464">
    <property type="entry name" value="Carboxypeptidase regulatory domain-like"/>
    <property type="match status" value="1"/>
</dbReference>
<organism evidence="5 6">
    <name type="scientific">candidate division WOR-3 bacterium</name>
    <dbReference type="NCBI Taxonomy" id="2052148"/>
    <lineage>
        <taxon>Bacteria</taxon>
        <taxon>Bacteria division WOR-3</taxon>
    </lineage>
</organism>
<evidence type="ECO:0000313" key="5">
    <source>
        <dbReference type="EMBL" id="RKX69422.1"/>
    </source>
</evidence>
<proteinExistence type="predicted"/>
<dbReference type="InterPro" id="IPR029031">
    <property type="entry name" value="Gingipain_N_sf"/>
</dbReference>
<evidence type="ECO:0000256" key="1">
    <source>
        <dbReference type="ARBA" id="ARBA00022729"/>
    </source>
</evidence>
<dbReference type="InterPro" id="IPR029030">
    <property type="entry name" value="Caspase-like_dom_sf"/>
</dbReference>
<dbReference type="Pfam" id="PF08126">
    <property type="entry name" value="Propeptide_C25"/>
    <property type="match status" value="1"/>
</dbReference>
<dbReference type="InterPro" id="IPR038490">
    <property type="entry name" value="Gingipain_propep_sf"/>
</dbReference>
<name>A0A660SFT2_UNCW3</name>
<dbReference type="InterPro" id="IPR001769">
    <property type="entry name" value="Gingipain"/>
</dbReference>
<sequence>MRFLIPLSLVIGIASAAWIPTGSPVAREPEFVVLESNNSGTIIQVTVPGVIITSENINGKVYKVVSLAGELAAFDDKVGLPQVPTVPGVIAIPDHSQPEVEVVDASYVDIPNILLKPCQPPTTDMGETYPFTIDEQVYRTDRFFPEHRAELLYTGYWRDLYTTTVKVLPIAYNPKMKTLRIYQKLTLRVKYDGSFPTKIIEPDFARLYRALIKNYRFLPILEGRTDEKGCQYLVICNSAYTSTIQPLVDWHHKQGLDVRVISKSSFSAAEIKDSIQKEYNSHTPAKLKWVLLVGDVNRVPTYTGWGVPCSDVWYVDFDLNYRAEVAIGRLSCDNTSDLTNQINKTLKFMKDPEMGTWLEKSVLVAHKEQYPYKYSQCKRQIFTYDYGFYKYTMDTLMGAKSGVSNTSVTNAINEGRVIVNYRGHGDATIWWRWNNYNQNWSTTDVMNLNNGNKTPIVLNICCVSGRISVEDCLNEVWLEKYPGGAVASWAASDPSYTTPNHALDKAFYWAFGDNTSHGTPYQPPMWDIGWAGNFADFYMVNYGGGGGSTNYKMYLWCGDPALEVWRGQPSDPVVTHPTEIPTGNQNFTVTVSDSKAPIEDALVCVWKGNEVYEYGWTDASGQVTFQINPQTAGTMWVTASPHNFKPYEGTCQVTVGVAEGESSQSMGIWLKSTLANRGVVIRYALPDRETMKINLYDAIGRELVSREVKVTGSGTLTLPTDWLSNGIYFLKVESKTASLDESVLILR</sequence>
<feature type="domain" description="Gingipain" evidence="3">
    <location>
        <begin position="232"/>
        <end position="564"/>
    </location>
</feature>
<dbReference type="Gene3D" id="2.60.40.3800">
    <property type="match status" value="1"/>
</dbReference>
<dbReference type="SUPFAM" id="SSF52129">
    <property type="entry name" value="Caspase-like"/>
    <property type="match status" value="1"/>
</dbReference>
<reference evidence="5 6" key="1">
    <citation type="submission" date="2018-06" db="EMBL/GenBank/DDBJ databases">
        <title>Extensive metabolic versatility and redundancy in microbially diverse, dynamic hydrothermal sediments.</title>
        <authorList>
            <person name="Dombrowski N."/>
            <person name="Teske A."/>
            <person name="Baker B.J."/>
        </authorList>
    </citation>
    <scope>NUCLEOTIDE SEQUENCE [LARGE SCALE GENOMIC DNA]</scope>
    <source>
        <strain evidence="5">B36_G15</strain>
    </source>
</reference>
<dbReference type="Pfam" id="PF01364">
    <property type="entry name" value="Peptidase_C25"/>
    <property type="match status" value="1"/>
</dbReference>
<evidence type="ECO:0000313" key="6">
    <source>
        <dbReference type="Proteomes" id="UP000268469"/>
    </source>
</evidence>
<accession>A0A660SFT2</accession>
<evidence type="ECO:0008006" key="7">
    <source>
        <dbReference type="Google" id="ProtNLM"/>
    </source>
</evidence>
<dbReference type="InterPro" id="IPR008969">
    <property type="entry name" value="CarboxyPept-like_regulatory"/>
</dbReference>
<dbReference type="GO" id="GO:0004197">
    <property type="term" value="F:cysteine-type endopeptidase activity"/>
    <property type="evidence" value="ECO:0007669"/>
    <property type="project" value="InterPro"/>
</dbReference>
<dbReference type="Gene3D" id="2.60.40.10">
    <property type="entry name" value="Immunoglobulins"/>
    <property type="match status" value="1"/>
</dbReference>
<keyword evidence="1 2" id="KW-0732">Signal</keyword>
<dbReference type="AlphaFoldDB" id="A0A660SFT2"/>
<comment type="caution">
    <text evidence="5">The sequence shown here is derived from an EMBL/GenBank/DDBJ whole genome shotgun (WGS) entry which is preliminary data.</text>
</comment>
<dbReference type="EMBL" id="QNBE01000085">
    <property type="protein sequence ID" value="RKX69422.1"/>
    <property type="molecule type" value="Genomic_DNA"/>
</dbReference>
<dbReference type="Gene3D" id="3.40.50.1460">
    <property type="match status" value="1"/>
</dbReference>
<feature type="domain" description="Gingipain propeptide" evidence="4">
    <location>
        <begin position="26"/>
        <end position="196"/>
    </location>
</feature>
<protein>
    <recommendedName>
        <fullName evidence="7">T9SS type A sorting domain-containing protein</fullName>
    </recommendedName>
</protein>
<gene>
    <name evidence="5" type="ORF">DRP53_08205</name>
</gene>